<keyword evidence="5 8" id="KW-0067">ATP-binding</keyword>
<dbReference type="SUPFAM" id="SSF56112">
    <property type="entry name" value="Protein kinase-like (PK-like)"/>
    <property type="match status" value="1"/>
</dbReference>
<protein>
    <submittedName>
        <fullName evidence="12">Probable serine/threonine-protein kinase PBL10</fullName>
    </submittedName>
</protein>
<dbReference type="GO" id="GO:0005524">
    <property type="term" value="F:ATP binding"/>
    <property type="evidence" value="ECO:0007669"/>
    <property type="project" value="UniProtKB-UniRule"/>
</dbReference>
<feature type="binding site" evidence="7">
    <location>
        <position position="202"/>
    </location>
    <ligand>
        <name>Mg(2+)</name>
        <dbReference type="ChEBI" id="CHEBI:18420"/>
    </ligand>
</feature>
<dbReference type="PROSITE" id="PS00108">
    <property type="entry name" value="PROTEIN_KINASE_ST"/>
    <property type="match status" value="1"/>
</dbReference>
<reference evidence="11" key="1">
    <citation type="journal article" date="2019" name="Toxins">
        <title>Detection of Abrin-Like and Prepropulchellin-Like Toxin Genes and Transcripts Using Whole Genome Sequencing and Full-Length Transcript Sequencing of Abrus precatorius.</title>
        <authorList>
            <person name="Hovde B.T."/>
            <person name="Daligault H.E."/>
            <person name="Hanschen E.R."/>
            <person name="Kunde Y.A."/>
            <person name="Johnson M.B."/>
            <person name="Starkenburg S.R."/>
            <person name="Johnson S.L."/>
        </authorList>
    </citation>
    <scope>NUCLEOTIDE SEQUENCE [LARGE SCALE GENOMIC DNA]</scope>
</reference>
<dbReference type="InterPro" id="IPR017441">
    <property type="entry name" value="Protein_kinase_ATP_BS"/>
</dbReference>
<keyword evidence="2" id="KW-0808">Transferase</keyword>
<evidence type="ECO:0000256" key="1">
    <source>
        <dbReference type="ARBA" id="ARBA00022527"/>
    </source>
</evidence>
<keyword evidence="3 8" id="KW-0547">Nucleotide-binding</keyword>
<keyword evidence="7" id="KW-0460">Magnesium</keyword>
<feature type="domain" description="Protein kinase" evidence="10">
    <location>
        <begin position="50"/>
        <end position="334"/>
    </location>
</feature>
<dbReference type="CDD" id="cd14066">
    <property type="entry name" value="STKc_IRAK"/>
    <property type="match status" value="1"/>
</dbReference>
<evidence type="ECO:0000256" key="5">
    <source>
        <dbReference type="ARBA" id="ARBA00022840"/>
    </source>
</evidence>
<dbReference type="PANTHER" id="PTHR47989:SF47">
    <property type="entry name" value="SERINE_THREONINE-PROTEIN KINASE PBL28-RELATED"/>
    <property type="match status" value="1"/>
</dbReference>
<reference evidence="12" key="2">
    <citation type="submission" date="2025-08" db="UniProtKB">
        <authorList>
            <consortium name="RefSeq"/>
        </authorList>
    </citation>
    <scope>IDENTIFICATION</scope>
    <source>
        <tissue evidence="12">Young leaves</tissue>
    </source>
</reference>
<evidence type="ECO:0000256" key="9">
    <source>
        <dbReference type="RuleBase" id="RU000304"/>
    </source>
</evidence>
<dbReference type="GeneID" id="113859637"/>
<dbReference type="KEGG" id="aprc:113859637"/>
<dbReference type="Gene3D" id="1.10.510.10">
    <property type="entry name" value="Transferase(Phosphotransferase) domain 1"/>
    <property type="match status" value="1"/>
</dbReference>
<evidence type="ECO:0000256" key="6">
    <source>
        <dbReference type="PIRSR" id="PIRSR000615-1"/>
    </source>
</evidence>
<dbReference type="PROSITE" id="PS50011">
    <property type="entry name" value="PROTEIN_KINASE_DOM"/>
    <property type="match status" value="1"/>
</dbReference>
<dbReference type="PANTHER" id="PTHR47989">
    <property type="entry name" value="OS01G0750732 PROTEIN"/>
    <property type="match status" value="1"/>
</dbReference>
<dbReference type="SMART" id="SM00220">
    <property type="entry name" value="S_TKc"/>
    <property type="match status" value="1"/>
</dbReference>
<dbReference type="Pfam" id="PF00069">
    <property type="entry name" value="Pkinase"/>
    <property type="match status" value="1"/>
</dbReference>
<keyword evidence="1 9" id="KW-0723">Serine/threonine-protein kinase</keyword>
<evidence type="ECO:0000256" key="8">
    <source>
        <dbReference type="PROSITE-ProRule" id="PRU10141"/>
    </source>
</evidence>
<gene>
    <name evidence="12" type="primary">LOC113859637</name>
</gene>
<sequence length="349" mass="39236">MGKCKKGERHGDMPIPKDWNVLKIEKGIVLEACKLKCFTYDVLKNATQKFNCQNLIGRGGFGDVYKGYLTYSTMDAARSNEGFPIAVKIIRRQGAQGDETWLNEVTYLSKINHSNVVKLIGFCYEDEHRMLVFEYMTGGSLADHLLEEESDSKLNWTRRIKIAVGIARGLDYLHTYGRPLIHRDIKSSNVLLDDNFNAKISDFGLARYGPEGSLTHVSTRVVGTRGYFAPEYITRGHLTPKADVYSFGVVLLEILSGYDAVRKHSEGAMGDLAQWAKPFLRNKVELPYVIDKSLGNNVSIKAVSEFSEIVLSCLCCSPKKRPTMAEVVVSLEKLEQNLEHHNQRLHGSI</sequence>
<dbReference type="RefSeq" id="XP_027348159.1">
    <property type="nucleotide sequence ID" value="XM_027492358.1"/>
</dbReference>
<dbReference type="GO" id="GO:0004674">
    <property type="term" value="F:protein serine/threonine kinase activity"/>
    <property type="evidence" value="ECO:0007669"/>
    <property type="project" value="UniProtKB-KW"/>
</dbReference>
<name>A0A8B8L0J5_ABRPR</name>
<dbReference type="InterPro" id="IPR000719">
    <property type="entry name" value="Prot_kinase_dom"/>
</dbReference>
<feature type="binding site" evidence="8">
    <location>
        <position position="88"/>
    </location>
    <ligand>
        <name>ATP</name>
        <dbReference type="ChEBI" id="CHEBI:30616"/>
    </ligand>
</feature>
<dbReference type="Proteomes" id="UP000694853">
    <property type="component" value="Unplaced"/>
</dbReference>
<evidence type="ECO:0000259" key="10">
    <source>
        <dbReference type="PROSITE" id="PS50011"/>
    </source>
</evidence>
<proteinExistence type="inferred from homology"/>
<keyword evidence="4 12" id="KW-0418">Kinase</keyword>
<feature type="active site" description="Proton acceptor" evidence="6">
    <location>
        <position position="184"/>
    </location>
</feature>
<dbReference type="PROSITE" id="PS00107">
    <property type="entry name" value="PROTEIN_KINASE_ATP"/>
    <property type="match status" value="1"/>
</dbReference>
<organism evidence="11 12">
    <name type="scientific">Abrus precatorius</name>
    <name type="common">Indian licorice</name>
    <name type="synonym">Glycine abrus</name>
    <dbReference type="NCBI Taxonomy" id="3816"/>
    <lineage>
        <taxon>Eukaryota</taxon>
        <taxon>Viridiplantae</taxon>
        <taxon>Streptophyta</taxon>
        <taxon>Embryophyta</taxon>
        <taxon>Tracheophyta</taxon>
        <taxon>Spermatophyta</taxon>
        <taxon>Magnoliopsida</taxon>
        <taxon>eudicotyledons</taxon>
        <taxon>Gunneridae</taxon>
        <taxon>Pentapetalae</taxon>
        <taxon>rosids</taxon>
        <taxon>fabids</taxon>
        <taxon>Fabales</taxon>
        <taxon>Fabaceae</taxon>
        <taxon>Papilionoideae</taxon>
        <taxon>50 kb inversion clade</taxon>
        <taxon>NPAAA clade</taxon>
        <taxon>indigoferoid/millettioid clade</taxon>
        <taxon>Abreae</taxon>
        <taxon>Abrus</taxon>
    </lineage>
</organism>
<dbReference type="OrthoDB" id="4062651at2759"/>
<dbReference type="InterPro" id="IPR011009">
    <property type="entry name" value="Kinase-like_dom_sf"/>
</dbReference>
<evidence type="ECO:0000256" key="3">
    <source>
        <dbReference type="ARBA" id="ARBA00022741"/>
    </source>
</evidence>
<dbReference type="InterPro" id="IPR008271">
    <property type="entry name" value="Ser/Thr_kinase_AS"/>
</dbReference>
<evidence type="ECO:0000256" key="7">
    <source>
        <dbReference type="PIRSR" id="PIRSR000615-3"/>
    </source>
</evidence>
<evidence type="ECO:0000313" key="11">
    <source>
        <dbReference type="Proteomes" id="UP000694853"/>
    </source>
</evidence>
<dbReference type="AlphaFoldDB" id="A0A8B8L0J5"/>
<dbReference type="GO" id="GO:0046872">
    <property type="term" value="F:metal ion binding"/>
    <property type="evidence" value="ECO:0007669"/>
    <property type="project" value="UniProtKB-KW"/>
</dbReference>
<evidence type="ECO:0000256" key="2">
    <source>
        <dbReference type="ARBA" id="ARBA00022679"/>
    </source>
</evidence>
<evidence type="ECO:0000256" key="4">
    <source>
        <dbReference type="ARBA" id="ARBA00022777"/>
    </source>
</evidence>
<dbReference type="Gene3D" id="3.30.200.20">
    <property type="entry name" value="Phosphorylase Kinase, domain 1"/>
    <property type="match status" value="1"/>
</dbReference>
<evidence type="ECO:0000313" key="12">
    <source>
        <dbReference type="RefSeq" id="XP_027348159.1"/>
    </source>
</evidence>
<keyword evidence="11" id="KW-1185">Reference proteome</keyword>
<dbReference type="FunFam" id="1.10.510.10:FF:000095">
    <property type="entry name" value="protein STRUBBELIG-RECEPTOR FAMILY 8"/>
    <property type="match status" value="1"/>
</dbReference>
<feature type="binding site" evidence="7">
    <location>
        <position position="189"/>
    </location>
    <ligand>
        <name>Mg(2+)</name>
        <dbReference type="ChEBI" id="CHEBI:18420"/>
    </ligand>
</feature>
<keyword evidence="7" id="KW-0479">Metal-binding</keyword>
<accession>A0A8B8L0J5</accession>
<comment type="similarity">
    <text evidence="9">Belongs to the protein kinase superfamily.</text>
</comment>